<comment type="caution">
    <text evidence="1">The sequence shown here is derived from an EMBL/GenBank/DDBJ whole genome shotgun (WGS) entry which is preliminary data.</text>
</comment>
<dbReference type="Proteomes" id="UP000239872">
    <property type="component" value="Unassembled WGS sequence"/>
</dbReference>
<protein>
    <submittedName>
        <fullName evidence="1">Uncharacterized protein</fullName>
    </submittedName>
</protein>
<proteinExistence type="predicted"/>
<reference evidence="1 2" key="1">
    <citation type="submission" date="2018-01" db="EMBL/GenBank/DDBJ databases">
        <title>A novel member of the phylum Bacteroidetes isolated from glacier ice.</title>
        <authorList>
            <person name="Liu Q."/>
            <person name="Xin Y.-H."/>
        </authorList>
    </citation>
    <scope>NUCLEOTIDE SEQUENCE [LARGE SCALE GENOMIC DNA]</scope>
    <source>
        <strain evidence="1 2">RB1R16</strain>
    </source>
</reference>
<accession>A0A2S7SSD9</accession>
<gene>
    <name evidence="1" type="ORF">CJD36_018125</name>
</gene>
<sequence>MNKTLHQKLTDKHQYTYPAHIDMLGAEDLIPGFNLEKQIFKDADKDLLSPRPQVIARILELSRSI</sequence>
<evidence type="ECO:0000313" key="2">
    <source>
        <dbReference type="Proteomes" id="UP000239872"/>
    </source>
</evidence>
<organism evidence="1 2">
    <name type="scientific">Flavipsychrobacter stenotrophus</name>
    <dbReference type="NCBI Taxonomy" id="2077091"/>
    <lineage>
        <taxon>Bacteria</taxon>
        <taxon>Pseudomonadati</taxon>
        <taxon>Bacteroidota</taxon>
        <taxon>Chitinophagia</taxon>
        <taxon>Chitinophagales</taxon>
        <taxon>Chitinophagaceae</taxon>
        <taxon>Flavipsychrobacter</taxon>
    </lineage>
</organism>
<dbReference type="EMBL" id="PPSL01000005">
    <property type="protein sequence ID" value="PQJ09842.1"/>
    <property type="molecule type" value="Genomic_DNA"/>
</dbReference>
<dbReference type="RefSeq" id="WP_105040614.1">
    <property type="nucleotide sequence ID" value="NZ_PPSL01000005.1"/>
</dbReference>
<name>A0A2S7SSD9_9BACT</name>
<dbReference type="AlphaFoldDB" id="A0A2S7SSD9"/>
<evidence type="ECO:0000313" key="1">
    <source>
        <dbReference type="EMBL" id="PQJ09842.1"/>
    </source>
</evidence>
<keyword evidence="2" id="KW-1185">Reference proteome</keyword>